<dbReference type="EMBL" id="FZQP02002758">
    <property type="protein sequence ID" value="VVC96492.1"/>
    <property type="molecule type" value="Genomic_DNA"/>
</dbReference>
<evidence type="ECO:0000256" key="1">
    <source>
        <dbReference type="SAM" id="MobiDB-lite"/>
    </source>
</evidence>
<organism evidence="2 3">
    <name type="scientific">Leptidea sinapis</name>
    <dbReference type="NCBI Taxonomy" id="189913"/>
    <lineage>
        <taxon>Eukaryota</taxon>
        <taxon>Metazoa</taxon>
        <taxon>Ecdysozoa</taxon>
        <taxon>Arthropoda</taxon>
        <taxon>Hexapoda</taxon>
        <taxon>Insecta</taxon>
        <taxon>Pterygota</taxon>
        <taxon>Neoptera</taxon>
        <taxon>Endopterygota</taxon>
        <taxon>Lepidoptera</taxon>
        <taxon>Glossata</taxon>
        <taxon>Ditrysia</taxon>
        <taxon>Papilionoidea</taxon>
        <taxon>Pieridae</taxon>
        <taxon>Dismorphiinae</taxon>
        <taxon>Leptidea</taxon>
    </lineage>
</organism>
<accession>A0A5E4QHC5</accession>
<keyword evidence="3" id="KW-1185">Reference proteome</keyword>
<evidence type="ECO:0000313" key="3">
    <source>
        <dbReference type="Proteomes" id="UP000324832"/>
    </source>
</evidence>
<dbReference type="Proteomes" id="UP000324832">
    <property type="component" value="Unassembled WGS sequence"/>
</dbReference>
<feature type="compositionally biased region" description="Basic and acidic residues" evidence="1">
    <location>
        <begin position="51"/>
        <end position="62"/>
    </location>
</feature>
<feature type="compositionally biased region" description="Basic and acidic residues" evidence="1">
    <location>
        <begin position="70"/>
        <end position="79"/>
    </location>
</feature>
<proteinExistence type="predicted"/>
<evidence type="ECO:0000313" key="2">
    <source>
        <dbReference type="EMBL" id="VVC96492.1"/>
    </source>
</evidence>
<gene>
    <name evidence="2" type="ORF">LSINAPIS_LOCUS7983</name>
</gene>
<feature type="region of interest" description="Disordered" evidence="1">
    <location>
        <begin position="51"/>
        <end position="79"/>
    </location>
</feature>
<reference evidence="2 3" key="1">
    <citation type="submission" date="2017-07" db="EMBL/GenBank/DDBJ databases">
        <authorList>
            <person name="Talla V."/>
            <person name="Backstrom N."/>
        </authorList>
    </citation>
    <scope>NUCLEOTIDE SEQUENCE [LARGE SCALE GENOMIC DNA]</scope>
</reference>
<sequence length="79" mass="9063">MTLKKMSNANLFQRSENFVNSLRDLNVVPIKVFETLTEKQNKELELIREQRQADAEQEKAAAEKAAAVQEAKEAEEKEN</sequence>
<protein>
    <submittedName>
        <fullName evidence="2">Uncharacterized protein</fullName>
    </submittedName>
</protein>
<name>A0A5E4QHC5_9NEOP</name>
<dbReference type="AlphaFoldDB" id="A0A5E4QHC5"/>